<proteinExistence type="predicted"/>
<sequence>MFNAHPNRFFALALLALTLASCAQGPAFQEPALYTNLNQDGVTVNPQEALSIINSYRRNNGLNALTLDSKLAAAAQEQADAMAAADKVSHSLTRNQTLKKRLDRANYDAAIAAENISAGYWTLAEAFSGWRDSKGHNANMLRKGVTQMGIATQFRGNAKYKVFWALVLAKPAEPRPAQPLSQTRPSALFAQ</sequence>
<feature type="domain" description="SCP" evidence="2">
    <location>
        <begin position="51"/>
        <end position="165"/>
    </location>
</feature>
<dbReference type="RefSeq" id="WP_101532995.1">
    <property type="nucleotide sequence ID" value="NZ_PKUQ01000011.1"/>
</dbReference>
<dbReference type="Proteomes" id="UP000234881">
    <property type="component" value="Unassembled WGS sequence"/>
</dbReference>
<evidence type="ECO:0000313" key="4">
    <source>
        <dbReference type="Proteomes" id="UP000234881"/>
    </source>
</evidence>
<accession>A0A2N5XUJ3</accession>
<dbReference type="EMBL" id="PKUQ01000011">
    <property type="protein sequence ID" value="PLW78088.1"/>
    <property type="molecule type" value="Genomic_DNA"/>
</dbReference>
<gene>
    <name evidence="3" type="ORF">C0081_06455</name>
</gene>
<evidence type="ECO:0000313" key="3">
    <source>
        <dbReference type="EMBL" id="PLW78088.1"/>
    </source>
</evidence>
<keyword evidence="4" id="KW-1185">Reference proteome</keyword>
<dbReference type="Pfam" id="PF00188">
    <property type="entry name" value="CAP"/>
    <property type="match status" value="1"/>
</dbReference>
<dbReference type="AlphaFoldDB" id="A0A2N5XUJ3"/>
<comment type="caution">
    <text evidence="3">The sequence shown here is derived from an EMBL/GenBank/DDBJ whole genome shotgun (WGS) entry which is preliminary data.</text>
</comment>
<protein>
    <recommendedName>
        <fullName evidence="2">SCP domain-containing protein</fullName>
    </recommendedName>
</protein>
<dbReference type="PANTHER" id="PTHR31157">
    <property type="entry name" value="SCP DOMAIN-CONTAINING PROTEIN"/>
    <property type="match status" value="1"/>
</dbReference>
<keyword evidence="1" id="KW-0732">Signal</keyword>
<reference evidence="3 4" key="1">
    <citation type="submission" date="2018-01" db="EMBL/GenBank/DDBJ databases">
        <title>The draft genome sequence of Cohaesibacter sp. H1304.</title>
        <authorList>
            <person name="Wang N.-N."/>
            <person name="Du Z.-J."/>
        </authorList>
    </citation>
    <scope>NUCLEOTIDE SEQUENCE [LARGE SCALE GENOMIC DNA]</scope>
    <source>
        <strain evidence="3 4">H1304</strain>
    </source>
</reference>
<dbReference type="CDD" id="cd05379">
    <property type="entry name" value="CAP_bacterial"/>
    <property type="match status" value="1"/>
</dbReference>
<feature type="chain" id="PRO_5014808006" description="SCP domain-containing protein" evidence="1">
    <location>
        <begin position="24"/>
        <end position="191"/>
    </location>
</feature>
<evidence type="ECO:0000259" key="2">
    <source>
        <dbReference type="Pfam" id="PF00188"/>
    </source>
</evidence>
<dbReference type="PANTHER" id="PTHR31157:SF1">
    <property type="entry name" value="SCP DOMAIN-CONTAINING PROTEIN"/>
    <property type="match status" value="1"/>
</dbReference>
<dbReference type="SUPFAM" id="SSF55797">
    <property type="entry name" value="PR-1-like"/>
    <property type="match status" value="1"/>
</dbReference>
<feature type="signal peptide" evidence="1">
    <location>
        <begin position="1"/>
        <end position="23"/>
    </location>
</feature>
<dbReference type="OrthoDB" id="9811255at2"/>
<dbReference type="InterPro" id="IPR035940">
    <property type="entry name" value="CAP_sf"/>
</dbReference>
<dbReference type="InterPro" id="IPR014044">
    <property type="entry name" value="CAP_dom"/>
</dbReference>
<name>A0A2N5XUJ3_9HYPH</name>
<organism evidence="3 4">
    <name type="scientific">Cohaesibacter celericrescens</name>
    <dbReference type="NCBI Taxonomy" id="2067669"/>
    <lineage>
        <taxon>Bacteria</taxon>
        <taxon>Pseudomonadati</taxon>
        <taxon>Pseudomonadota</taxon>
        <taxon>Alphaproteobacteria</taxon>
        <taxon>Hyphomicrobiales</taxon>
        <taxon>Cohaesibacteraceae</taxon>
    </lineage>
</organism>
<evidence type="ECO:0000256" key="1">
    <source>
        <dbReference type="SAM" id="SignalP"/>
    </source>
</evidence>
<dbReference type="Gene3D" id="3.40.33.10">
    <property type="entry name" value="CAP"/>
    <property type="match status" value="1"/>
</dbReference>